<dbReference type="RefSeq" id="WP_286355710.1">
    <property type="nucleotide sequence ID" value="NZ_AP027079.1"/>
</dbReference>
<protein>
    <recommendedName>
        <fullName evidence="3">DUF2007 domain-containing protein</fullName>
    </recommendedName>
</protein>
<dbReference type="EMBL" id="AP027079">
    <property type="protein sequence ID" value="BDU69080.1"/>
    <property type="molecule type" value="Genomic_DNA"/>
</dbReference>
<evidence type="ECO:0008006" key="3">
    <source>
        <dbReference type="Google" id="ProtNLM"/>
    </source>
</evidence>
<accession>A0ABM8DQ02</accession>
<evidence type="ECO:0000313" key="2">
    <source>
        <dbReference type="Proteomes" id="UP001242010"/>
    </source>
</evidence>
<dbReference type="Proteomes" id="UP001242010">
    <property type="component" value="Chromosome"/>
</dbReference>
<sequence>MDILTLELLDVTVFQALLELRSLLAEQPGAALRILGEDEMLRINVAGFLEKQGRVARLVQQGPQWELLVAAGAVPASLPASAPPAPAPPAIPPVLLLRSAFAPGDRALGRRLLLETLSHLDSGTPWMGLAHQAVELLEDPLAVAAFEALQARGIPVRVSVASLAHACTGAGTGDGTGAGGFELMADAVWQKLLARGGVTVL</sequence>
<proteinExistence type="predicted"/>
<keyword evidence="2" id="KW-1185">Reference proteome</keyword>
<reference evidence="2" key="1">
    <citation type="journal article" date="2023" name="Int. J. Syst. Evol. Microbiol.">
        <title>Mesoterricola silvestris gen. nov., sp. nov., Mesoterricola sediminis sp. nov., Geothrix oryzae sp. nov., Geothrix edaphica sp. nov., Geothrix rubra sp. nov., and Geothrix limicola sp. nov., six novel members of Acidobacteriota isolated from soils.</title>
        <authorList>
            <person name="Itoh H."/>
            <person name="Sugisawa Y."/>
            <person name="Mise K."/>
            <person name="Xu Z."/>
            <person name="Kuniyasu M."/>
            <person name="Ushijima N."/>
            <person name="Kawano K."/>
            <person name="Kobayashi E."/>
            <person name="Shiratori Y."/>
            <person name="Masuda Y."/>
            <person name="Senoo K."/>
        </authorList>
    </citation>
    <scope>NUCLEOTIDE SEQUENCE [LARGE SCALE GENOMIC DNA]</scope>
    <source>
        <strain evidence="2">Red222</strain>
    </source>
</reference>
<name>A0ABM8DQ02_9BACT</name>
<evidence type="ECO:0000313" key="1">
    <source>
        <dbReference type="EMBL" id="BDU69080.1"/>
    </source>
</evidence>
<organism evidence="1 2">
    <name type="scientific">Geothrix oryzae</name>
    <dbReference type="NCBI Taxonomy" id="2927975"/>
    <lineage>
        <taxon>Bacteria</taxon>
        <taxon>Pseudomonadati</taxon>
        <taxon>Acidobacteriota</taxon>
        <taxon>Holophagae</taxon>
        <taxon>Holophagales</taxon>
        <taxon>Holophagaceae</taxon>
        <taxon>Geothrix</taxon>
    </lineage>
</organism>
<gene>
    <name evidence="1" type="ORF">GETHOR_11810</name>
</gene>